<reference evidence="2" key="1">
    <citation type="journal article" date="2014" name="Int. J. Syst. Evol. Microbiol.">
        <title>Complete genome sequence of Corynebacterium casei LMG S-19264T (=DSM 44701T), isolated from a smear-ripened cheese.</title>
        <authorList>
            <consortium name="US DOE Joint Genome Institute (JGI-PGF)"/>
            <person name="Walter F."/>
            <person name="Albersmeier A."/>
            <person name="Kalinowski J."/>
            <person name="Ruckert C."/>
        </authorList>
    </citation>
    <scope>NUCLEOTIDE SEQUENCE</scope>
    <source>
        <strain evidence="2">JCM 19596</strain>
    </source>
</reference>
<protein>
    <submittedName>
        <fullName evidence="2">Putative ring-cleaving dioxygenase MhqO</fullName>
    </submittedName>
</protein>
<feature type="domain" description="VOC" evidence="1">
    <location>
        <begin position="151"/>
        <end position="269"/>
    </location>
</feature>
<reference evidence="2" key="2">
    <citation type="submission" date="2020-09" db="EMBL/GenBank/DDBJ databases">
        <authorList>
            <person name="Sun Q."/>
            <person name="Ohkuma M."/>
        </authorList>
    </citation>
    <scope>NUCLEOTIDE SEQUENCE</scope>
    <source>
        <strain evidence="2">JCM 19596</strain>
    </source>
</reference>
<dbReference type="InterPro" id="IPR037523">
    <property type="entry name" value="VOC_core"/>
</dbReference>
<dbReference type="Proteomes" id="UP000607197">
    <property type="component" value="Unassembled WGS sequence"/>
</dbReference>
<evidence type="ECO:0000259" key="1">
    <source>
        <dbReference type="PROSITE" id="PS51819"/>
    </source>
</evidence>
<dbReference type="EMBL" id="BMPG01000002">
    <property type="protein sequence ID" value="GGL61595.1"/>
    <property type="molecule type" value="Genomic_DNA"/>
</dbReference>
<dbReference type="InterPro" id="IPR052537">
    <property type="entry name" value="Extradiol_RC_dioxygenase"/>
</dbReference>
<dbReference type="InterPro" id="IPR004360">
    <property type="entry name" value="Glyas_Fos-R_dOase_dom"/>
</dbReference>
<sequence length="307" mass="33686">MLSDTPGVHHVTGTVGDAQENVDFYTGVLGLRLVRQTVNLNDILAYHLFYGNATGEPGTVFTTFPSRDAEEGRVGPPQPEALAFAVPEGSLDDWRDRLDDHGVDYAERERFGDETALAFADPDGTRLELVPTTQPVEPWTEVVPEETAIRGIFGVTVRSVNPYATASVLDTLGFDLVAEDDDRVRYRAAGDHAAVVDIRTDDVEGFGRDGTGTLHHVAVRVPDEDALHEWRELLADRDGLEVSRVKDRHVFHALYVREPGGILFELATEGPGLVGDQDEPYGEDVVLPGRLEEDRALVESQLPPLNP</sequence>
<keyword evidence="2" id="KW-0560">Oxidoreductase</keyword>
<dbReference type="PROSITE" id="PS51819">
    <property type="entry name" value="VOC"/>
    <property type="match status" value="2"/>
</dbReference>
<dbReference type="Gene3D" id="3.10.180.10">
    <property type="entry name" value="2,3-Dihydroxybiphenyl 1,2-Dioxygenase, domain 1"/>
    <property type="match status" value="2"/>
</dbReference>
<organism evidence="2 3">
    <name type="scientific">Halocalculus aciditolerans</name>
    <dbReference type="NCBI Taxonomy" id="1383812"/>
    <lineage>
        <taxon>Archaea</taxon>
        <taxon>Methanobacteriati</taxon>
        <taxon>Methanobacteriota</taxon>
        <taxon>Stenosarchaea group</taxon>
        <taxon>Halobacteria</taxon>
        <taxon>Halobacteriales</taxon>
        <taxon>Halobacteriaceae</taxon>
        <taxon>Halocalculus</taxon>
    </lineage>
</organism>
<evidence type="ECO:0000313" key="3">
    <source>
        <dbReference type="Proteomes" id="UP000607197"/>
    </source>
</evidence>
<keyword evidence="3" id="KW-1185">Reference proteome</keyword>
<feature type="domain" description="VOC" evidence="1">
    <location>
        <begin position="7"/>
        <end position="132"/>
    </location>
</feature>
<dbReference type="InterPro" id="IPR029068">
    <property type="entry name" value="Glyas_Bleomycin-R_OHBP_Dase"/>
</dbReference>
<comment type="caution">
    <text evidence="2">The sequence shown here is derived from an EMBL/GenBank/DDBJ whole genome shotgun (WGS) entry which is preliminary data.</text>
</comment>
<dbReference type="PANTHER" id="PTHR36110">
    <property type="entry name" value="RING-CLEAVING DIOXYGENASE MHQE-RELATED"/>
    <property type="match status" value="1"/>
</dbReference>
<name>A0A830FCL6_9EURY</name>
<dbReference type="RefSeq" id="WP_188978445.1">
    <property type="nucleotide sequence ID" value="NZ_BMPG01000002.1"/>
</dbReference>
<dbReference type="OrthoDB" id="9710at2157"/>
<dbReference type="Pfam" id="PF00903">
    <property type="entry name" value="Glyoxalase"/>
    <property type="match status" value="2"/>
</dbReference>
<dbReference type="SUPFAM" id="SSF54593">
    <property type="entry name" value="Glyoxalase/Bleomycin resistance protein/Dihydroxybiphenyl dioxygenase"/>
    <property type="match status" value="1"/>
</dbReference>
<dbReference type="PANTHER" id="PTHR36110:SF4">
    <property type="entry name" value="RING-CLEAVING DIOXYGENASE MHQA-RELATED"/>
    <property type="match status" value="1"/>
</dbReference>
<evidence type="ECO:0000313" key="2">
    <source>
        <dbReference type="EMBL" id="GGL61595.1"/>
    </source>
</evidence>
<dbReference type="GO" id="GO:0051213">
    <property type="term" value="F:dioxygenase activity"/>
    <property type="evidence" value="ECO:0007669"/>
    <property type="project" value="UniProtKB-KW"/>
</dbReference>
<keyword evidence="2" id="KW-0223">Dioxygenase</keyword>
<proteinExistence type="predicted"/>
<dbReference type="AlphaFoldDB" id="A0A830FCL6"/>
<gene>
    <name evidence="2" type="primary">mhqO</name>
    <name evidence="2" type="ORF">GCM10009039_19740</name>
</gene>
<accession>A0A830FCL6</accession>